<dbReference type="Gene3D" id="2.60.120.560">
    <property type="entry name" value="Exo-inulinase, domain 1"/>
    <property type="match status" value="1"/>
</dbReference>
<keyword evidence="4" id="KW-1185">Reference proteome</keyword>
<evidence type="ECO:0000313" key="4">
    <source>
        <dbReference type="Proteomes" id="UP000474175"/>
    </source>
</evidence>
<dbReference type="Proteomes" id="UP000474175">
    <property type="component" value="Unassembled WGS sequence"/>
</dbReference>
<proteinExistence type="predicted"/>
<dbReference type="InterPro" id="IPR010496">
    <property type="entry name" value="AL/BT2_dom"/>
</dbReference>
<gene>
    <name evidence="3" type="ORF">GK108_15175</name>
</gene>
<sequence>MFFKRSAFSFLMCLSCLFAQAQAINTLSAQEKKEGWKLLFNGRDLAGWHRYNGKGTPASWKVEQGVLHLDVPKTATDKPRDSGDLATDAVISGDFEFKAEFKIEKYTNSGFFFFVEEAPKNEKIYTTALEVQVGDDKLYQKAVEHPHSSGDLFGIADVRIQEPQPLGSWNKVDVSLKKNKLTVSINGYVVQEHDVTSADWKKRVAAKAQKGVPFANGKFVGRIGLQDWNTSVWFRNIKLKTL</sequence>
<dbReference type="Pfam" id="PF06439">
    <property type="entry name" value="3keto-disac_hyd"/>
    <property type="match status" value="1"/>
</dbReference>
<keyword evidence="1" id="KW-0732">Signal</keyword>
<evidence type="ECO:0000313" key="3">
    <source>
        <dbReference type="EMBL" id="NDU96222.1"/>
    </source>
</evidence>
<name>A0A6L9L9Z0_9BACT</name>
<feature type="domain" description="3-keto-alpha-glucoside-1,2-lyase/3-keto-2-hydroxy-glucal hydratase" evidence="2">
    <location>
        <begin position="35"/>
        <end position="240"/>
    </location>
</feature>
<reference evidence="3 4" key="1">
    <citation type="submission" date="2020-02" db="EMBL/GenBank/DDBJ databases">
        <title>Draft genome sequence of two Spirosoma agri KCTC 52727 and Spirosoma terrae KCTC 52035.</title>
        <authorList>
            <person name="Rojas J."/>
            <person name="Ambika Manirajan B."/>
            <person name="Suarez C."/>
            <person name="Ratering S."/>
            <person name="Schnell S."/>
        </authorList>
    </citation>
    <scope>NUCLEOTIDE SEQUENCE [LARGE SCALE GENOMIC DNA]</scope>
    <source>
        <strain evidence="3 4">KCTC 52035</strain>
    </source>
</reference>
<dbReference type="AlphaFoldDB" id="A0A6L9L9Z0"/>
<feature type="signal peptide" evidence="1">
    <location>
        <begin position="1"/>
        <end position="21"/>
    </location>
</feature>
<dbReference type="RefSeq" id="WP_163949857.1">
    <property type="nucleotide sequence ID" value="NZ_JAAFZH010000006.1"/>
</dbReference>
<evidence type="ECO:0000259" key="2">
    <source>
        <dbReference type="Pfam" id="PF06439"/>
    </source>
</evidence>
<evidence type="ECO:0000256" key="1">
    <source>
        <dbReference type="SAM" id="SignalP"/>
    </source>
</evidence>
<comment type="caution">
    <text evidence="3">The sequence shown here is derived from an EMBL/GenBank/DDBJ whole genome shotgun (WGS) entry which is preliminary data.</text>
</comment>
<dbReference type="EMBL" id="JAAFZH010000006">
    <property type="protein sequence ID" value="NDU96222.1"/>
    <property type="molecule type" value="Genomic_DNA"/>
</dbReference>
<dbReference type="GO" id="GO:0016787">
    <property type="term" value="F:hydrolase activity"/>
    <property type="evidence" value="ECO:0007669"/>
    <property type="project" value="InterPro"/>
</dbReference>
<organism evidence="3 4">
    <name type="scientific">Spirosoma terrae</name>
    <dbReference type="NCBI Taxonomy" id="1968276"/>
    <lineage>
        <taxon>Bacteria</taxon>
        <taxon>Pseudomonadati</taxon>
        <taxon>Bacteroidota</taxon>
        <taxon>Cytophagia</taxon>
        <taxon>Cytophagales</taxon>
        <taxon>Cytophagaceae</taxon>
        <taxon>Spirosoma</taxon>
    </lineage>
</organism>
<protein>
    <submittedName>
        <fullName evidence="3">DUF1080 domain-containing protein</fullName>
    </submittedName>
</protein>
<feature type="chain" id="PRO_5026880443" evidence="1">
    <location>
        <begin position="22"/>
        <end position="242"/>
    </location>
</feature>
<accession>A0A6L9L9Z0</accession>